<reference evidence="3 4" key="1">
    <citation type="journal article" date="2025" name="Microbiol. Resour. Announc.">
        <title>Draft genome sequences for Neonectria magnoliae and Neonectria punicea, canker pathogens of Liriodendron tulipifera and Acer saccharum in West Virginia.</title>
        <authorList>
            <person name="Petronek H.M."/>
            <person name="Kasson M.T."/>
            <person name="Metheny A.M."/>
            <person name="Stauder C.M."/>
            <person name="Lovett B."/>
            <person name="Lynch S.C."/>
            <person name="Garnas J.R."/>
            <person name="Kasson L.R."/>
            <person name="Stajich J.E."/>
        </authorList>
    </citation>
    <scope>NUCLEOTIDE SEQUENCE [LARGE SCALE GENOMIC DNA]</scope>
    <source>
        <strain evidence="3 4">NRRL 64651</strain>
    </source>
</reference>
<gene>
    <name evidence="3" type="ORF">QQZ08_011580</name>
</gene>
<proteinExistence type="predicted"/>
<evidence type="ECO:0000256" key="1">
    <source>
        <dbReference type="SAM" id="MobiDB-lite"/>
    </source>
</evidence>
<organism evidence="3 4">
    <name type="scientific">Neonectria magnoliae</name>
    <dbReference type="NCBI Taxonomy" id="2732573"/>
    <lineage>
        <taxon>Eukaryota</taxon>
        <taxon>Fungi</taxon>
        <taxon>Dikarya</taxon>
        <taxon>Ascomycota</taxon>
        <taxon>Pezizomycotina</taxon>
        <taxon>Sordariomycetes</taxon>
        <taxon>Hypocreomycetidae</taxon>
        <taxon>Hypocreales</taxon>
        <taxon>Nectriaceae</taxon>
        <taxon>Neonectria</taxon>
    </lineage>
</organism>
<evidence type="ECO:0000259" key="2">
    <source>
        <dbReference type="Pfam" id="PF11702"/>
    </source>
</evidence>
<comment type="caution">
    <text evidence="3">The sequence shown here is derived from an EMBL/GenBank/DDBJ whole genome shotgun (WGS) entry which is preliminary data.</text>
</comment>
<evidence type="ECO:0000313" key="3">
    <source>
        <dbReference type="EMBL" id="KAK7417575.1"/>
    </source>
</evidence>
<feature type="region of interest" description="Disordered" evidence="1">
    <location>
        <begin position="50"/>
        <end position="194"/>
    </location>
</feature>
<name>A0ABR1H974_9HYPO</name>
<keyword evidence="4" id="KW-1185">Reference proteome</keyword>
<accession>A0ABR1H974</accession>
<dbReference type="InterPro" id="IPR021711">
    <property type="entry name" value="DUF3295"/>
</dbReference>
<dbReference type="Proteomes" id="UP001498421">
    <property type="component" value="Unassembled WGS sequence"/>
</dbReference>
<dbReference type="EMBL" id="JAZAVK010000183">
    <property type="protein sequence ID" value="KAK7417575.1"/>
    <property type="molecule type" value="Genomic_DNA"/>
</dbReference>
<sequence>MAPRRAGIYKEIASPKWSAQVALSLPVGPFIALFQFPLSDANSMDFYFPHGIPTPPPSPRAQTVSYEPVVDQNTDTDTDDVDESAIDDDSDGWEDSNNAETSQRDDGRKGQSQKSLLSRLFAQASHESTPYRQSPSPLDQFPAVSNPLRGPSQNESDKAPLMTKSMHPKAQSINIQPSLSPEATRRNMLATELT</sequence>
<evidence type="ECO:0000313" key="4">
    <source>
        <dbReference type="Proteomes" id="UP001498421"/>
    </source>
</evidence>
<feature type="compositionally biased region" description="Polar residues" evidence="1">
    <location>
        <begin position="171"/>
        <end position="181"/>
    </location>
</feature>
<feature type="compositionally biased region" description="Acidic residues" evidence="1">
    <location>
        <begin position="74"/>
        <end position="94"/>
    </location>
</feature>
<feature type="compositionally biased region" description="Polar residues" evidence="1">
    <location>
        <begin position="125"/>
        <end position="137"/>
    </location>
</feature>
<dbReference type="Pfam" id="PF11702">
    <property type="entry name" value="DUF3295"/>
    <property type="match status" value="1"/>
</dbReference>
<feature type="domain" description="DUF3295" evidence="2">
    <location>
        <begin position="70"/>
        <end position="194"/>
    </location>
</feature>
<protein>
    <recommendedName>
        <fullName evidence="2">DUF3295 domain-containing protein</fullName>
    </recommendedName>
</protein>